<dbReference type="GO" id="GO:0005886">
    <property type="term" value="C:plasma membrane"/>
    <property type="evidence" value="ECO:0007669"/>
    <property type="project" value="UniProtKB-SubCell"/>
</dbReference>
<evidence type="ECO:0000256" key="2">
    <source>
        <dbReference type="ARBA" id="ARBA00006679"/>
    </source>
</evidence>
<dbReference type="EMBL" id="SNYO01000009">
    <property type="protein sequence ID" value="TDQ50898.1"/>
    <property type="molecule type" value="Genomic_DNA"/>
</dbReference>
<evidence type="ECO:0000256" key="6">
    <source>
        <dbReference type="ARBA" id="ARBA00023136"/>
    </source>
</evidence>
<gene>
    <name evidence="8" type="ORF">EV188_109106</name>
</gene>
<feature type="transmembrane region" description="Helical" evidence="7">
    <location>
        <begin position="119"/>
        <end position="136"/>
    </location>
</feature>
<keyword evidence="9" id="KW-1185">Reference proteome</keyword>
<name>A0A4R6UU57_9PSEU</name>
<dbReference type="InterPro" id="IPR032808">
    <property type="entry name" value="DoxX"/>
</dbReference>
<evidence type="ECO:0000313" key="9">
    <source>
        <dbReference type="Proteomes" id="UP000295705"/>
    </source>
</evidence>
<comment type="caution">
    <text evidence="8">The sequence shown here is derived from an EMBL/GenBank/DDBJ whole genome shotgun (WGS) entry which is preliminary data.</text>
</comment>
<keyword evidence="6 7" id="KW-0472">Membrane</keyword>
<protein>
    <submittedName>
        <fullName evidence="8">Putative membrane protein YphA (DoxX/SURF4 family)</fullName>
    </submittedName>
</protein>
<dbReference type="AlphaFoldDB" id="A0A4R6UU57"/>
<evidence type="ECO:0000256" key="1">
    <source>
        <dbReference type="ARBA" id="ARBA00004651"/>
    </source>
</evidence>
<dbReference type="Pfam" id="PF07681">
    <property type="entry name" value="DoxX"/>
    <property type="match status" value="1"/>
</dbReference>
<keyword evidence="4 7" id="KW-0812">Transmembrane</keyword>
<comment type="similarity">
    <text evidence="2">Belongs to the DoxX family.</text>
</comment>
<dbReference type="PANTHER" id="PTHR33452:SF1">
    <property type="entry name" value="INNER MEMBRANE PROTEIN YPHA-RELATED"/>
    <property type="match status" value="1"/>
</dbReference>
<dbReference type="InterPro" id="IPR051907">
    <property type="entry name" value="DoxX-like_oxidoreductase"/>
</dbReference>
<evidence type="ECO:0000256" key="4">
    <source>
        <dbReference type="ARBA" id="ARBA00022692"/>
    </source>
</evidence>
<accession>A0A4R6UU57</accession>
<evidence type="ECO:0000256" key="3">
    <source>
        <dbReference type="ARBA" id="ARBA00022475"/>
    </source>
</evidence>
<organism evidence="8 9">
    <name type="scientific">Actinomycetospora succinea</name>
    <dbReference type="NCBI Taxonomy" id="663603"/>
    <lineage>
        <taxon>Bacteria</taxon>
        <taxon>Bacillati</taxon>
        <taxon>Actinomycetota</taxon>
        <taxon>Actinomycetes</taxon>
        <taxon>Pseudonocardiales</taxon>
        <taxon>Pseudonocardiaceae</taxon>
        <taxon>Actinomycetospora</taxon>
    </lineage>
</organism>
<keyword evidence="5 7" id="KW-1133">Transmembrane helix</keyword>
<evidence type="ECO:0000313" key="8">
    <source>
        <dbReference type="EMBL" id="TDQ50898.1"/>
    </source>
</evidence>
<keyword evidence="3" id="KW-1003">Cell membrane</keyword>
<sequence>MAQDRDVARDRPRGPVERFLGTRVHGRTAVATAALRIVTGLAFVLFSLPKFLLHEDELGEFVRFGLPDSSVLVYLVGALELGAGLMLVLGVGTRLAALGMALNMAGAIATAGVQVGGPIHLGVAPALLVSTVYLLWAGSGAAAIDRTIGGVRPPA</sequence>
<feature type="transmembrane region" description="Helical" evidence="7">
    <location>
        <begin position="69"/>
        <end position="88"/>
    </location>
</feature>
<proteinExistence type="inferred from homology"/>
<feature type="transmembrane region" description="Helical" evidence="7">
    <location>
        <begin position="95"/>
        <end position="113"/>
    </location>
</feature>
<dbReference type="OrthoDB" id="5196777at2"/>
<comment type="subcellular location">
    <subcellularLocation>
        <location evidence="1">Cell membrane</location>
        <topology evidence="1">Multi-pass membrane protein</topology>
    </subcellularLocation>
</comment>
<reference evidence="8 9" key="1">
    <citation type="submission" date="2019-03" db="EMBL/GenBank/DDBJ databases">
        <title>Genomic Encyclopedia of Type Strains, Phase IV (KMG-IV): sequencing the most valuable type-strain genomes for metagenomic binning, comparative biology and taxonomic classification.</title>
        <authorList>
            <person name="Goeker M."/>
        </authorList>
    </citation>
    <scope>NUCLEOTIDE SEQUENCE [LARGE SCALE GENOMIC DNA]</scope>
    <source>
        <strain evidence="8 9">DSM 45775</strain>
    </source>
</reference>
<dbReference type="PANTHER" id="PTHR33452">
    <property type="entry name" value="OXIDOREDUCTASE CATD-RELATED"/>
    <property type="match status" value="1"/>
</dbReference>
<evidence type="ECO:0000256" key="5">
    <source>
        <dbReference type="ARBA" id="ARBA00022989"/>
    </source>
</evidence>
<dbReference type="Proteomes" id="UP000295705">
    <property type="component" value="Unassembled WGS sequence"/>
</dbReference>
<evidence type="ECO:0000256" key="7">
    <source>
        <dbReference type="SAM" id="Phobius"/>
    </source>
</evidence>
<dbReference type="RefSeq" id="WP_133828962.1">
    <property type="nucleotide sequence ID" value="NZ_BAABHR010000003.1"/>
</dbReference>
<feature type="transmembrane region" description="Helical" evidence="7">
    <location>
        <begin position="28"/>
        <end position="49"/>
    </location>
</feature>